<dbReference type="InParanoid" id="A0A7M7PUZ8"/>
<reference evidence="3" key="1">
    <citation type="submission" date="2015-02" db="EMBL/GenBank/DDBJ databases">
        <title>Genome sequencing for Strongylocentrotus purpuratus.</title>
        <authorList>
            <person name="Murali S."/>
            <person name="Liu Y."/>
            <person name="Vee V."/>
            <person name="English A."/>
            <person name="Wang M."/>
            <person name="Skinner E."/>
            <person name="Han Y."/>
            <person name="Muzny D.M."/>
            <person name="Worley K.C."/>
            <person name="Gibbs R.A."/>
        </authorList>
    </citation>
    <scope>NUCLEOTIDE SEQUENCE</scope>
</reference>
<name>A0A7M7PUZ8_STRPU</name>
<keyword evidence="3" id="KW-1185">Reference proteome</keyword>
<dbReference type="KEGG" id="spu:100888233"/>
<dbReference type="Pfam" id="PF03479">
    <property type="entry name" value="PCC"/>
    <property type="match status" value="1"/>
</dbReference>
<dbReference type="EnsemblMetazoa" id="XM_030999586">
    <property type="protein sequence ID" value="XP_030855446"/>
    <property type="gene ID" value="LOC115929709"/>
</dbReference>
<dbReference type="KEGG" id="spu:115929709"/>
<evidence type="ECO:0000313" key="2">
    <source>
        <dbReference type="EnsemblMetazoa" id="XP_030855446"/>
    </source>
</evidence>
<dbReference type="AlphaFoldDB" id="A0A7M7PUZ8"/>
<evidence type="ECO:0000313" key="3">
    <source>
        <dbReference type="Proteomes" id="UP000007110"/>
    </source>
</evidence>
<accession>A0A7M7PUZ8</accession>
<dbReference type="InterPro" id="IPR005175">
    <property type="entry name" value="PPC_dom"/>
</dbReference>
<dbReference type="CDD" id="cd11378">
    <property type="entry name" value="DUF296"/>
    <property type="match status" value="1"/>
</dbReference>
<dbReference type="PANTHER" id="PTHR34988:SF1">
    <property type="entry name" value="DNA-BINDING PROTEIN"/>
    <property type="match status" value="1"/>
</dbReference>
<dbReference type="EnsemblMetazoa" id="XM_030999585">
    <property type="protein sequence ID" value="XP_030855445"/>
    <property type="gene ID" value="LOC115929709"/>
</dbReference>
<protein>
    <recommendedName>
        <fullName evidence="1">PPC domain-containing protein</fullName>
    </recommendedName>
</protein>
<dbReference type="OrthoDB" id="2156856at2759"/>
<organism evidence="2 3">
    <name type="scientific">Strongylocentrotus purpuratus</name>
    <name type="common">Purple sea urchin</name>
    <dbReference type="NCBI Taxonomy" id="7668"/>
    <lineage>
        <taxon>Eukaryota</taxon>
        <taxon>Metazoa</taxon>
        <taxon>Echinodermata</taxon>
        <taxon>Eleutherozoa</taxon>
        <taxon>Echinozoa</taxon>
        <taxon>Echinoidea</taxon>
        <taxon>Euechinoidea</taxon>
        <taxon>Echinacea</taxon>
        <taxon>Camarodonta</taxon>
        <taxon>Echinidea</taxon>
        <taxon>Strongylocentrotidae</taxon>
        <taxon>Strongylocentrotus</taxon>
    </lineage>
</organism>
<dbReference type="Proteomes" id="UP000007110">
    <property type="component" value="Unassembled WGS sequence"/>
</dbReference>
<dbReference type="RefSeq" id="XP_003725695.1">
    <property type="nucleotide sequence ID" value="XM_003725647.3"/>
</dbReference>
<dbReference type="RefSeq" id="XP_030855444.1">
    <property type="nucleotide sequence ID" value="XM_030999584.1"/>
</dbReference>
<sequence length="161" mass="17579">MSMKRMESTMTCHALRLRPGEELKTKLLEYVQEHGLKAAFILSCVGSLRKASVRMADSVSVINVDKNHEIVSLVGTLSGGHGHLHISLSDEKGKVFGGHLLGSAEVFTTAEVVLGELPQLEFHREPDPESGYDELAIHKRSNQNINCASNDSNHEGLCTDS</sequence>
<dbReference type="PANTHER" id="PTHR34988">
    <property type="entry name" value="PROTEIN, PUTATIVE-RELATED"/>
    <property type="match status" value="1"/>
</dbReference>
<dbReference type="EnsemblMetazoa" id="XM_030999584">
    <property type="protein sequence ID" value="XP_030855444"/>
    <property type="gene ID" value="LOC115929709"/>
</dbReference>
<reference evidence="2" key="2">
    <citation type="submission" date="2021-01" db="UniProtKB">
        <authorList>
            <consortium name="EnsemblMetazoa"/>
        </authorList>
    </citation>
    <scope>IDENTIFICATION</scope>
</reference>
<feature type="domain" description="PPC" evidence="1">
    <location>
        <begin position="7"/>
        <end position="138"/>
    </location>
</feature>
<dbReference type="GeneID" id="100888233"/>
<dbReference type="RefSeq" id="XP_030855446.1">
    <property type="nucleotide sequence ID" value="XM_030999586.1"/>
</dbReference>
<dbReference type="OMA" id="TEINGHF"/>
<dbReference type="GeneID" id="115929709"/>
<dbReference type="PROSITE" id="PS51742">
    <property type="entry name" value="PPC"/>
    <property type="match status" value="1"/>
</dbReference>
<dbReference type="SUPFAM" id="SSF117856">
    <property type="entry name" value="AF0104/ALDC/Ptd012-like"/>
    <property type="match status" value="1"/>
</dbReference>
<dbReference type="Gene3D" id="3.30.1330.80">
    <property type="entry name" value="Hypothetical protein, similar to alpha- acetolactate decarboxylase, domain 2"/>
    <property type="match status" value="1"/>
</dbReference>
<proteinExistence type="predicted"/>
<evidence type="ECO:0000259" key="1">
    <source>
        <dbReference type="PROSITE" id="PS51742"/>
    </source>
</evidence>
<dbReference type="EnsemblMetazoa" id="XM_003725647">
    <property type="protein sequence ID" value="XP_003725695"/>
    <property type="gene ID" value="LOC100888233"/>
</dbReference>
<dbReference type="RefSeq" id="XP_030855445.1">
    <property type="nucleotide sequence ID" value="XM_030999585.1"/>
</dbReference>